<dbReference type="KEGG" id="ddl:Desdi_0418"/>
<dbReference type="Proteomes" id="UP000010797">
    <property type="component" value="Chromosome"/>
</dbReference>
<dbReference type="STRING" id="871963.Desdi_0418"/>
<keyword evidence="2" id="KW-0255">Endonuclease</keyword>
<evidence type="ECO:0000313" key="6">
    <source>
        <dbReference type="EMBL" id="AGA67962.1"/>
    </source>
</evidence>
<keyword evidence="3" id="KW-0378">Hydrolase</keyword>
<keyword evidence="1" id="KW-0540">Nuclease</keyword>
<dbReference type="Gene3D" id="2.40.50.90">
    <property type="match status" value="1"/>
</dbReference>
<name>L0F470_DESDL</name>
<feature type="signal peptide" evidence="4">
    <location>
        <begin position="1"/>
        <end position="22"/>
    </location>
</feature>
<evidence type="ECO:0000259" key="5">
    <source>
        <dbReference type="PROSITE" id="PS50830"/>
    </source>
</evidence>
<dbReference type="GO" id="GO:0004519">
    <property type="term" value="F:endonuclease activity"/>
    <property type="evidence" value="ECO:0007669"/>
    <property type="project" value="UniProtKB-KW"/>
</dbReference>
<dbReference type="GO" id="GO:0016787">
    <property type="term" value="F:hydrolase activity"/>
    <property type="evidence" value="ECO:0007669"/>
    <property type="project" value="UniProtKB-KW"/>
</dbReference>
<dbReference type="SMART" id="SM00318">
    <property type="entry name" value="SNc"/>
    <property type="match status" value="1"/>
</dbReference>
<dbReference type="GO" id="GO:0003676">
    <property type="term" value="F:nucleic acid binding"/>
    <property type="evidence" value="ECO:0007669"/>
    <property type="project" value="InterPro"/>
</dbReference>
<gene>
    <name evidence="6" type="ordered locus">Desdi_0418</name>
</gene>
<protein>
    <submittedName>
        <fullName evidence="6">Micrococcal nuclease-like nuclease</fullName>
    </submittedName>
</protein>
<dbReference type="RefSeq" id="WP_015260969.1">
    <property type="nucleotide sequence ID" value="NC_019903.1"/>
</dbReference>
<evidence type="ECO:0000256" key="1">
    <source>
        <dbReference type="ARBA" id="ARBA00022722"/>
    </source>
</evidence>
<dbReference type="EMBL" id="CP003344">
    <property type="protein sequence ID" value="AGA67962.1"/>
    <property type="molecule type" value="Genomic_DNA"/>
</dbReference>
<evidence type="ECO:0000256" key="2">
    <source>
        <dbReference type="ARBA" id="ARBA00022759"/>
    </source>
</evidence>
<evidence type="ECO:0000256" key="3">
    <source>
        <dbReference type="ARBA" id="ARBA00022801"/>
    </source>
</evidence>
<dbReference type="InterPro" id="IPR016071">
    <property type="entry name" value="Staphylococal_nuclease_OB-fold"/>
</dbReference>
<dbReference type="InterPro" id="IPR002071">
    <property type="entry name" value="Thermonucl_AS"/>
</dbReference>
<dbReference type="PANTHER" id="PTHR12302:SF3">
    <property type="entry name" value="SERINE_THREONINE-PROTEIN KINASE 31"/>
    <property type="match status" value="1"/>
</dbReference>
<keyword evidence="7" id="KW-1185">Reference proteome</keyword>
<evidence type="ECO:0000313" key="7">
    <source>
        <dbReference type="Proteomes" id="UP000010797"/>
    </source>
</evidence>
<dbReference type="CDD" id="cd00175">
    <property type="entry name" value="SNc"/>
    <property type="match status" value="1"/>
</dbReference>
<dbReference type="HOGENOM" id="CLU_046484_5_3_9"/>
<reference evidence="7" key="1">
    <citation type="submission" date="2012-02" db="EMBL/GenBank/DDBJ databases">
        <title>Complete sequence of Desulfitobacterium dichloroeliminans LMG P-21439.</title>
        <authorList>
            <person name="Lucas S."/>
            <person name="Han J."/>
            <person name="Lapidus A."/>
            <person name="Cheng J.-F."/>
            <person name="Goodwin L."/>
            <person name="Pitluck S."/>
            <person name="Peters L."/>
            <person name="Ovchinnikova G."/>
            <person name="Teshima H."/>
            <person name="Detter J.C."/>
            <person name="Han C."/>
            <person name="Tapia R."/>
            <person name="Land M."/>
            <person name="Hauser L."/>
            <person name="Kyrpides N."/>
            <person name="Ivanova N."/>
            <person name="Pagani I."/>
            <person name="Kruse T."/>
            <person name="de Vos W.M."/>
            <person name="Boon N."/>
            <person name="Smidt H."/>
            <person name="Woyke T."/>
        </authorList>
    </citation>
    <scope>NUCLEOTIDE SEQUENCE [LARGE SCALE GENOMIC DNA]</scope>
    <source>
        <strain evidence="7">LMG P-21439 / DCA1</strain>
    </source>
</reference>
<dbReference type="SUPFAM" id="SSF50199">
    <property type="entry name" value="Staphylococcal nuclease"/>
    <property type="match status" value="1"/>
</dbReference>
<dbReference type="AlphaFoldDB" id="L0F470"/>
<feature type="chain" id="PRO_5003941268" evidence="4">
    <location>
        <begin position="23"/>
        <end position="167"/>
    </location>
</feature>
<accession>L0F470</accession>
<dbReference type="PANTHER" id="PTHR12302">
    <property type="entry name" value="EBNA2 BINDING PROTEIN P100"/>
    <property type="match status" value="1"/>
</dbReference>
<proteinExistence type="predicted"/>
<dbReference type="PROSITE" id="PS01123">
    <property type="entry name" value="TNASE_1"/>
    <property type="match status" value="1"/>
</dbReference>
<dbReference type="eggNOG" id="COG1525">
    <property type="taxonomic scope" value="Bacteria"/>
</dbReference>
<feature type="domain" description="TNase-like" evidence="5">
    <location>
        <begin position="42"/>
        <end position="167"/>
    </location>
</feature>
<evidence type="ECO:0000256" key="4">
    <source>
        <dbReference type="SAM" id="SignalP"/>
    </source>
</evidence>
<sequence length="167" mass="18921">MSSRKILSVGLVCLIALFVAIADLDGNPEKDAETLVTGPYTVERVVDGDTIILRMEGQIERVRLIGIDTPESVPNNPDRVVPYGKVAAEFTRNLLDDKKVELELDVEERDKYDRLLAYVYLNGEMVNKLLLREGHATVATYPPNVKYVEDFMALQKEAQRQRKGIWE</sequence>
<dbReference type="InterPro" id="IPR035437">
    <property type="entry name" value="SNase_OB-fold_sf"/>
</dbReference>
<dbReference type="OrthoDB" id="4376109at2"/>
<dbReference type="Pfam" id="PF00565">
    <property type="entry name" value="SNase"/>
    <property type="match status" value="1"/>
</dbReference>
<keyword evidence="4" id="KW-0732">Signal</keyword>
<organism evidence="6 7">
    <name type="scientific">Desulfitobacterium dichloroeliminans (strain LMG P-21439 / DCA1)</name>
    <dbReference type="NCBI Taxonomy" id="871963"/>
    <lineage>
        <taxon>Bacteria</taxon>
        <taxon>Bacillati</taxon>
        <taxon>Bacillota</taxon>
        <taxon>Clostridia</taxon>
        <taxon>Eubacteriales</taxon>
        <taxon>Desulfitobacteriaceae</taxon>
        <taxon>Desulfitobacterium</taxon>
    </lineage>
</organism>
<dbReference type="PROSITE" id="PS50830">
    <property type="entry name" value="TNASE_3"/>
    <property type="match status" value="1"/>
</dbReference>